<sequence length="165" mass="19470">MEKLQKYIILILLNILISCSTNKRIKTNYDHQIVDETYSAIGGTIDCKNNKNIFKYDEILIHLDFSVDFCDIFQEELNNNQEVIINITFTKKDIISPSMMFYQIYENGKMIKNKSKDFHSTPFGLDFEKYKNSLEYKIENIKLSIENKNVESEIKDDFNLTLLIK</sequence>
<gene>
    <name evidence="1" type="ORF">SAMN05444411_1253</name>
</gene>
<organism evidence="1 2">
    <name type="scientific">Lutibacter oricola</name>
    <dbReference type="NCBI Taxonomy" id="762486"/>
    <lineage>
        <taxon>Bacteria</taxon>
        <taxon>Pseudomonadati</taxon>
        <taxon>Bacteroidota</taxon>
        <taxon>Flavobacteriia</taxon>
        <taxon>Flavobacteriales</taxon>
        <taxon>Flavobacteriaceae</taxon>
        <taxon>Lutibacter</taxon>
    </lineage>
</organism>
<evidence type="ECO:0000313" key="1">
    <source>
        <dbReference type="EMBL" id="SDY10102.1"/>
    </source>
</evidence>
<evidence type="ECO:0000313" key="2">
    <source>
        <dbReference type="Proteomes" id="UP000199595"/>
    </source>
</evidence>
<dbReference type="STRING" id="762486.SAMN05444411_1253"/>
<dbReference type="AlphaFoldDB" id="A0A1H3H3K2"/>
<keyword evidence="2" id="KW-1185">Reference proteome</keyword>
<proteinExistence type="predicted"/>
<dbReference type="EMBL" id="FNNJ01000025">
    <property type="protein sequence ID" value="SDY10102.1"/>
    <property type="molecule type" value="Genomic_DNA"/>
</dbReference>
<accession>A0A1H3H3K2</accession>
<evidence type="ECO:0008006" key="3">
    <source>
        <dbReference type="Google" id="ProtNLM"/>
    </source>
</evidence>
<protein>
    <recommendedName>
        <fullName evidence="3">Lipoprotein</fullName>
    </recommendedName>
</protein>
<reference evidence="1 2" key="1">
    <citation type="submission" date="2016-10" db="EMBL/GenBank/DDBJ databases">
        <authorList>
            <person name="de Groot N.N."/>
        </authorList>
    </citation>
    <scope>NUCLEOTIDE SEQUENCE [LARGE SCALE GENOMIC DNA]</scope>
    <source>
        <strain evidence="1 2">DSM 24956</strain>
    </source>
</reference>
<dbReference type="Proteomes" id="UP000199595">
    <property type="component" value="Unassembled WGS sequence"/>
</dbReference>
<dbReference type="PROSITE" id="PS51257">
    <property type="entry name" value="PROKAR_LIPOPROTEIN"/>
    <property type="match status" value="1"/>
</dbReference>
<dbReference type="RefSeq" id="WP_090126598.1">
    <property type="nucleotide sequence ID" value="NZ_FNNJ01000025.1"/>
</dbReference>
<name>A0A1H3H3K2_9FLAO</name>